<evidence type="ECO:0000313" key="7">
    <source>
        <dbReference type="Proteomes" id="UP000276864"/>
    </source>
</evidence>
<organism evidence="5 7">
    <name type="scientific">Hortaea werneckii</name>
    <name type="common">Black yeast</name>
    <name type="synonym">Cladosporium werneckii</name>
    <dbReference type="NCBI Taxonomy" id="91943"/>
    <lineage>
        <taxon>Eukaryota</taxon>
        <taxon>Fungi</taxon>
        <taxon>Dikarya</taxon>
        <taxon>Ascomycota</taxon>
        <taxon>Pezizomycotina</taxon>
        <taxon>Dothideomycetes</taxon>
        <taxon>Dothideomycetidae</taxon>
        <taxon>Mycosphaerellales</taxon>
        <taxon>Teratosphaeriaceae</taxon>
        <taxon>Hortaea</taxon>
    </lineage>
</organism>
<comment type="caution">
    <text evidence="5">The sequence shown here is derived from an EMBL/GenBank/DDBJ whole genome shotgun (WGS) entry which is preliminary data.</text>
</comment>
<dbReference type="Proteomes" id="UP000281245">
    <property type="component" value="Unassembled WGS sequence"/>
</dbReference>
<gene>
    <name evidence="5" type="ORF">D0866_07071</name>
    <name evidence="4" type="ORF">D0867_13811</name>
    <name evidence="3" type="ORF">D0869_09811</name>
</gene>
<feature type="compositionally biased region" description="Basic residues" evidence="1">
    <location>
        <begin position="317"/>
        <end position="336"/>
    </location>
</feature>
<feature type="compositionally biased region" description="Basic and acidic residues" evidence="1">
    <location>
        <begin position="356"/>
        <end position="374"/>
    </location>
</feature>
<evidence type="ECO:0000313" key="4">
    <source>
        <dbReference type="EMBL" id="RMX94550.1"/>
    </source>
</evidence>
<dbReference type="EMBL" id="QWIM01000701">
    <property type="protein sequence ID" value="RMY31763.1"/>
    <property type="molecule type" value="Genomic_DNA"/>
</dbReference>
<evidence type="ECO:0000256" key="1">
    <source>
        <dbReference type="SAM" id="MobiDB-lite"/>
    </source>
</evidence>
<feature type="region of interest" description="Disordered" evidence="1">
    <location>
        <begin position="220"/>
        <end position="258"/>
    </location>
</feature>
<evidence type="ECO:0000313" key="5">
    <source>
        <dbReference type="EMBL" id="RMY31763.1"/>
    </source>
</evidence>
<evidence type="ECO:0000259" key="2">
    <source>
        <dbReference type="Pfam" id="PF10680"/>
    </source>
</evidence>
<dbReference type="AlphaFoldDB" id="A0A3M7AW75"/>
<feature type="compositionally biased region" description="Basic and acidic residues" evidence="1">
    <location>
        <begin position="241"/>
        <end position="250"/>
    </location>
</feature>
<dbReference type="Pfam" id="PF10680">
    <property type="entry name" value="RRN9"/>
    <property type="match status" value="1"/>
</dbReference>
<dbReference type="OrthoDB" id="5412288at2759"/>
<name>A0A3M7AW75_HORWE</name>
<feature type="region of interest" description="Disordered" evidence="1">
    <location>
        <begin position="583"/>
        <end position="620"/>
    </location>
</feature>
<proteinExistence type="predicted"/>
<dbReference type="Proteomes" id="UP000276864">
    <property type="component" value="Unassembled WGS sequence"/>
</dbReference>
<feature type="region of interest" description="Disordered" evidence="1">
    <location>
        <begin position="314"/>
        <end position="401"/>
    </location>
</feature>
<feature type="compositionally biased region" description="Basic and acidic residues" evidence="1">
    <location>
        <begin position="601"/>
        <end position="620"/>
    </location>
</feature>
<feature type="region of interest" description="Disordered" evidence="1">
    <location>
        <begin position="1"/>
        <end position="96"/>
    </location>
</feature>
<evidence type="ECO:0000313" key="6">
    <source>
        <dbReference type="Proteomes" id="UP000271337"/>
    </source>
</evidence>
<protein>
    <recommendedName>
        <fullName evidence="2">Rrn9 domain-containing protein</fullName>
    </recommendedName>
</protein>
<feature type="compositionally biased region" description="Acidic residues" evidence="1">
    <location>
        <begin position="375"/>
        <end position="386"/>
    </location>
</feature>
<evidence type="ECO:0000313" key="8">
    <source>
        <dbReference type="Proteomes" id="UP000281245"/>
    </source>
</evidence>
<feature type="compositionally biased region" description="Polar residues" evidence="1">
    <location>
        <begin position="12"/>
        <end position="26"/>
    </location>
</feature>
<sequence>MSSTGDDELSDAGSQASQTLQNDPGNPSQPPPSAQAPSQLPSSPPLHSNASLDVANDDHVSDVGESDSSSEDRPNRFEGPAGTWRHYTEQERETAASLDQQRANNLGVHLYNAHALKFRDYSPTRASQIPSWKDKSHWLRRNEAGEVPWHPDRNWTAWPLPANEVPRREETFGVPIEHILDDAETLRKDEPWVPSADLRDEIEALMLRKAKARFRSRNWAVHEEPSVSPNHPEATSGMEGGDDRSGSDSHSEEEEGGVQTFKAETTHLPRHQQQHHHFSPAFLADDDQASALLRPTVRHIVSKFDDLLIGLHESRQGHRQRAPFSRSRSRRSRSRSNSKPAATSSQSQPRPRSREKRGNVDSGSREQESEHDDNYEASTSGDDEAQSVEKGRRRPSGQSKKELGLRDWSEVLGVAALTGWDQTVIDRTAQRCAALFGEKMAMRFMLEMPVDKVNDKVVEYLPETIPPLESEDSEQDEEVGEAVSSMDKGRQVKQGGWQCPYENCARHHEIYEQRWRWREHLKRTHKLNGPQLEEVEAELNQGRDSRIAVDAGPDVDGGQEEEMELDDEDALVGSVHVDGFLKPLLGDYGRGTDRKTRRRRSTAERGSSKRARLAESAENE</sequence>
<feature type="domain" description="Rrn9" evidence="2">
    <location>
        <begin position="98"/>
        <end position="171"/>
    </location>
</feature>
<dbReference type="Proteomes" id="UP000271337">
    <property type="component" value="Unassembled WGS sequence"/>
</dbReference>
<reference evidence="6 7" key="1">
    <citation type="journal article" date="2018" name="BMC Genomics">
        <title>Genomic evidence for intraspecific hybridization in a clonal and extremely halotolerant yeast.</title>
        <authorList>
            <person name="Gostincar C."/>
            <person name="Stajich J.E."/>
            <person name="Zupancic J."/>
            <person name="Zalar P."/>
            <person name="Gunde-Cimerman N."/>
        </authorList>
    </citation>
    <scope>NUCLEOTIDE SEQUENCE [LARGE SCALE GENOMIC DNA]</scope>
    <source>
        <strain evidence="5 7">EXF-6651</strain>
        <strain evidence="3 8">EXF-6656</strain>
        <strain evidence="4 6">EXF-6669</strain>
    </source>
</reference>
<dbReference type="InterPro" id="IPR019622">
    <property type="entry name" value="Rrn9_dom"/>
</dbReference>
<feature type="compositionally biased region" description="Acidic residues" evidence="1">
    <location>
        <begin position="1"/>
        <end position="10"/>
    </location>
</feature>
<accession>A0A3M7AW75</accession>
<dbReference type="EMBL" id="QWIL01002428">
    <property type="protein sequence ID" value="RMX94550.1"/>
    <property type="molecule type" value="Genomic_DNA"/>
</dbReference>
<evidence type="ECO:0000313" key="3">
    <source>
        <dbReference type="EMBL" id="RMX77541.1"/>
    </source>
</evidence>
<dbReference type="EMBL" id="QWIJ01000949">
    <property type="protein sequence ID" value="RMX77541.1"/>
    <property type="molecule type" value="Genomic_DNA"/>
</dbReference>